<dbReference type="Gene3D" id="3.40.50.1820">
    <property type="entry name" value="alpha/beta hydrolase"/>
    <property type="match status" value="1"/>
</dbReference>
<proteinExistence type="inferred from homology"/>
<dbReference type="Pfam" id="PF00561">
    <property type="entry name" value="Abhydrolase_1"/>
    <property type="match status" value="1"/>
</dbReference>
<sequence>MLLTTSILARNNVNLVGQGSETIIFAHGFGTDQTAWCNQVKVFEPNYRIVLFDLVGCGNSDLSAYSPRRYSSLHSYAEDLLDLCHELKLQDCIFVGHSVSGMVGVLAALSEPKRFRQLILLNSSPRYLNDGGYVGGFDQSDLDGLYQAMSSNYHAWASGFAQLMMGNPDQPELAMGFAKNLLAMRPDIALGIAKTIFQSDHRGDLSRLQVPTVIIQSTDDPAVPAVVGEYLAEKIPNSTLIPIRSEGHFPHLSTPETVSKAIASCLSN</sequence>
<evidence type="ECO:0000259" key="2">
    <source>
        <dbReference type="Pfam" id="PF00561"/>
    </source>
</evidence>
<evidence type="ECO:0000313" key="4">
    <source>
        <dbReference type="Proteomes" id="UP001525961"/>
    </source>
</evidence>
<feature type="domain" description="AB hydrolase-1" evidence="2">
    <location>
        <begin position="22"/>
        <end position="253"/>
    </location>
</feature>
<dbReference type="RefSeq" id="WP_261197470.1">
    <property type="nucleotide sequence ID" value="NZ_JAMXFA010000005.1"/>
</dbReference>
<evidence type="ECO:0000256" key="1">
    <source>
        <dbReference type="ARBA" id="ARBA00008645"/>
    </source>
</evidence>
<dbReference type="EMBL" id="JAMXFA010000005">
    <property type="protein sequence ID" value="MCT7977158.1"/>
    <property type="molecule type" value="Genomic_DNA"/>
</dbReference>
<dbReference type="GO" id="GO:0016787">
    <property type="term" value="F:hydrolase activity"/>
    <property type="evidence" value="ECO:0007669"/>
    <property type="project" value="UniProtKB-KW"/>
</dbReference>
<comment type="similarity">
    <text evidence="1">Belongs to the AB hydrolase superfamily.</text>
</comment>
<dbReference type="InterPro" id="IPR000073">
    <property type="entry name" value="AB_hydrolase_1"/>
</dbReference>
<keyword evidence="3" id="KW-0378">Hydrolase</keyword>
<organism evidence="3 4">
    <name type="scientific">Laspinema olomoucense D3b</name>
    <dbReference type="NCBI Taxonomy" id="2953688"/>
    <lineage>
        <taxon>Bacteria</taxon>
        <taxon>Bacillati</taxon>
        <taxon>Cyanobacteriota</taxon>
        <taxon>Cyanophyceae</taxon>
        <taxon>Oscillatoriophycideae</taxon>
        <taxon>Oscillatoriales</taxon>
        <taxon>Laspinemataceae</taxon>
        <taxon>Laspinema</taxon>
        <taxon>Laspinema olomoucense</taxon>
    </lineage>
</organism>
<keyword evidence="4" id="KW-1185">Reference proteome</keyword>
<dbReference type="Proteomes" id="UP001525961">
    <property type="component" value="Unassembled WGS sequence"/>
</dbReference>
<gene>
    <name evidence="3" type="ORF">NG792_05530</name>
</gene>
<reference evidence="3 4" key="1">
    <citation type="journal article" date="2022" name="Front. Microbiol.">
        <title>High genomic differentiation and limited gene flow indicate recent cryptic speciation within the genus Laspinema (cyanobacteria).</title>
        <authorList>
            <person name="Stanojkovic A."/>
            <person name="Skoupy S."/>
            <person name="Skaloud P."/>
            <person name="Dvorak P."/>
        </authorList>
    </citation>
    <scope>NUCLEOTIDE SEQUENCE [LARGE SCALE GENOMIC DNA]</scope>
    <source>
        <strain evidence="3 4">D3b</strain>
    </source>
</reference>
<dbReference type="PANTHER" id="PTHR43039">
    <property type="entry name" value="ESTERASE-RELATED"/>
    <property type="match status" value="1"/>
</dbReference>
<accession>A0ABT2N395</accession>
<dbReference type="PRINTS" id="PR00111">
    <property type="entry name" value="ABHYDROLASE"/>
</dbReference>
<comment type="caution">
    <text evidence="3">The sequence shown here is derived from an EMBL/GenBank/DDBJ whole genome shotgun (WGS) entry which is preliminary data.</text>
</comment>
<name>A0ABT2N395_9CYAN</name>
<dbReference type="SUPFAM" id="SSF53474">
    <property type="entry name" value="alpha/beta-Hydrolases"/>
    <property type="match status" value="1"/>
</dbReference>
<protein>
    <submittedName>
        <fullName evidence="3">Alpha/beta hydrolase</fullName>
    </submittedName>
</protein>
<evidence type="ECO:0000313" key="3">
    <source>
        <dbReference type="EMBL" id="MCT7977158.1"/>
    </source>
</evidence>
<dbReference type="InterPro" id="IPR029058">
    <property type="entry name" value="AB_hydrolase_fold"/>
</dbReference>